<dbReference type="SMART" id="SM00382">
    <property type="entry name" value="AAA"/>
    <property type="match status" value="1"/>
</dbReference>
<dbReference type="SUPFAM" id="SSF52540">
    <property type="entry name" value="P-loop containing nucleoside triphosphate hydrolases"/>
    <property type="match status" value="1"/>
</dbReference>
<keyword evidence="2" id="KW-0547">Nucleotide-binding</keyword>
<comment type="caution">
    <text evidence="2">The sequence shown here is derived from an EMBL/GenBank/DDBJ whole genome shotgun (WGS) entry which is preliminary data.</text>
</comment>
<dbReference type="GO" id="GO:0016887">
    <property type="term" value="F:ATP hydrolysis activity"/>
    <property type="evidence" value="ECO:0007669"/>
    <property type="project" value="InterPro"/>
</dbReference>
<dbReference type="GO" id="GO:0005524">
    <property type="term" value="F:ATP binding"/>
    <property type="evidence" value="ECO:0007669"/>
    <property type="project" value="UniProtKB-KW"/>
</dbReference>
<dbReference type="PANTHER" id="PTHR46411">
    <property type="entry name" value="FAMILY ATPASE, PUTATIVE-RELATED"/>
    <property type="match status" value="1"/>
</dbReference>
<dbReference type="RefSeq" id="WP_165894036.1">
    <property type="nucleotide sequence ID" value="NZ_JAAPAP010000024.1"/>
</dbReference>
<evidence type="ECO:0000259" key="1">
    <source>
        <dbReference type="SMART" id="SM00382"/>
    </source>
</evidence>
<feature type="domain" description="AAA+ ATPase" evidence="1">
    <location>
        <begin position="464"/>
        <end position="596"/>
    </location>
</feature>
<keyword evidence="2" id="KW-0067">ATP-binding</keyword>
<dbReference type="CDD" id="cd19481">
    <property type="entry name" value="RecA-like_protease"/>
    <property type="match status" value="1"/>
</dbReference>
<evidence type="ECO:0000313" key="2">
    <source>
        <dbReference type="EMBL" id="NHN79639.1"/>
    </source>
</evidence>
<dbReference type="InterPro" id="IPR003593">
    <property type="entry name" value="AAA+_ATPase"/>
</dbReference>
<dbReference type="AlphaFoldDB" id="A0AA44C8N0"/>
<evidence type="ECO:0000313" key="3">
    <source>
        <dbReference type="Proteomes" id="UP000736384"/>
    </source>
</evidence>
<gene>
    <name evidence="2" type="ORF">HA520_20560</name>
</gene>
<dbReference type="InterPro" id="IPR054472">
    <property type="entry name" value="WHD"/>
</dbReference>
<name>A0AA44C8N0_9GAMM</name>
<sequence>MSALAASQDWIDANQRLMVAEFDRLKQRLGANSNGETPAPAGELRRTPWQRLIAVLFDEPKQPPSADAGSEPRASAVESARAAMPAPAAIDYLVEHFGLSAFERNVLLLCAGVEMDSQLAAQCEIASGPPRRQGASFGLALAALDEPDWGALAPVSPLRRWRLVEIDESAGLAQGRLRIDERILHYLAGVNYLDLRLRGLLRAATPPVAMADTHRAVCAAVQGALETASAGGVPVIWLTGDDAPGQADVAAEVAAALGVRLHVLRAEDVPASHAEVEALATLWERETVLLGSTLLVSSGADSLPAPAMHFIEQLCGLAFVSASQPQPLERPTLRFTVDKPAPAEQKRLWQEVLGAGATRLNGALDGIAGQFKLSARSIQVEGANLAPALAASDRPDRIMWSACRNMGRAKLDGLAQRLESSAGWDDLLLPEVQKDTLRQIGAHVRNRLKVYVEWGFADRNARGLGISALFAGESGTGKTMAAEVLAHELQLDLYRIDLSAVVSKYIGETEKNLRRVFDAAEDSGAILLFDEADALFGKRSEVKDSHDRYANIEVSYLLQRMESYRGLAILTTNLKAALDVAFQRRLRFVVHFPFPDQAMREAIWRSAFPPRTRLGAIDTGKLARLNVTGGSIRNIAINAAFRAADLGEPVSMAHLLHAAHFEASKRGSPLSAAETRGWVPI</sequence>
<dbReference type="Pfam" id="PF00004">
    <property type="entry name" value="AAA"/>
    <property type="match status" value="1"/>
</dbReference>
<dbReference type="PANTHER" id="PTHR46411:SF3">
    <property type="entry name" value="AAA+ ATPASE DOMAIN-CONTAINING PROTEIN"/>
    <property type="match status" value="1"/>
</dbReference>
<dbReference type="Gene3D" id="3.40.50.300">
    <property type="entry name" value="P-loop containing nucleotide triphosphate hydrolases"/>
    <property type="match status" value="1"/>
</dbReference>
<accession>A0AA44C8N0</accession>
<organism evidence="2 3">
    <name type="scientific">Azotobacter chroococcum</name>
    <dbReference type="NCBI Taxonomy" id="353"/>
    <lineage>
        <taxon>Bacteria</taxon>
        <taxon>Pseudomonadati</taxon>
        <taxon>Pseudomonadota</taxon>
        <taxon>Gammaproteobacteria</taxon>
        <taxon>Pseudomonadales</taxon>
        <taxon>Pseudomonadaceae</taxon>
        <taxon>Azotobacter</taxon>
    </lineage>
</organism>
<reference evidence="2" key="1">
    <citation type="submission" date="2020-03" db="EMBL/GenBank/DDBJ databases">
        <title>Genome assembly of Azotobacter chroococcum W5.</title>
        <authorList>
            <person name="Kannepalli A."/>
        </authorList>
    </citation>
    <scope>NUCLEOTIDE SEQUENCE</scope>
    <source>
        <strain evidence="2">W5</strain>
    </source>
</reference>
<dbReference type="EMBL" id="JAAPAP010000024">
    <property type="protein sequence ID" value="NHN79639.1"/>
    <property type="molecule type" value="Genomic_DNA"/>
</dbReference>
<dbReference type="Proteomes" id="UP000736384">
    <property type="component" value="Unassembled WGS sequence"/>
</dbReference>
<protein>
    <submittedName>
        <fullName evidence="2">ATP-binding protein</fullName>
    </submittedName>
</protein>
<dbReference type="InterPro" id="IPR027417">
    <property type="entry name" value="P-loop_NTPase"/>
</dbReference>
<dbReference type="Pfam" id="PF22977">
    <property type="entry name" value="WHD"/>
    <property type="match status" value="1"/>
</dbReference>
<proteinExistence type="predicted"/>
<dbReference type="InterPro" id="IPR003959">
    <property type="entry name" value="ATPase_AAA_core"/>
</dbReference>